<dbReference type="Pfam" id="PF02608">
    <property type="entry name" value="Bmp"/>
    <property type="match status" value="1"/>
</dbReference>
<comment type="subcellular location">
    <subcellularLocation>
        <location evidence="1">Cell membrane</location>
        <topology evidence="1">Lipid-anchor</topology>
    </subcellularLocation>
</comment>
<dbReference type="Gene3D" id="3.40.50.2300">
    <property type="match status" value="2"/>
</dbReference>
<evidence type="ECO:0000259" key="7">
    <source>
        <dbReference type="Pfam" id="PF02608"/>
    </source>
</evidence>
<evidence type="ECO:0000256" key="6">
    <source>
        <dbReference type="ARBA" id="ARBA00023288"/>
    </source>
</evidence>
<evidence type="ECO:0000313" key="8">
    <source>
        <dbReference type="EMBL" id="CAB4727975.1"/>
    </source>
</evidence>
<evidence type="ECO:0000256" key="1">
    <source>
        <dbReference type="ARBA" id="ARBA00004193"/>
    </source>
</evidence>
<evidence type="ECO:0000256" key="2">
    <source>
        <dbReference type="ARBA" id="ARBA00008610"/>
    </source>
</evidence>
<protein>
    <submittedName>
        <fullName evidence="8">Unannotated protein</fullName>
    </submittedName>
</protein>
<dbReference type="PANTHER" id="PTHR34296">
    <property type="entry name" value="TRANSCRIPTIONAL ACTIVATOR PROTEIN MED"/>
    <property type="match status" value="1"/>
</dbReference>
<keyword evidence="3" id="KW-1003">Cell membrane</keyword>
<feature type="domain" description="ABC transporter substrate-binding protein PnrA-like" evidence="7">
    <location>
        <begin position="35"/>
        <end position="252"/>
    </location>
</feature>
<sequence length="336" mass="35709">MAKRIFGLLALILPIALIPLAPVNAAPAKVKIGIVYDVGGRGDKAINDAAAAGVDSAKKKFKLSNFDVRELVTTGIDFDRENRIEFLVKAKYDLVIGVGPAFNQAMIYMSEKYPESQFAVVESSGVESLNVSCMAFDLNQGSFLAGVMAALNSKSGKVGYLGDALNSSNSTNLQNFRAGVKYAGSKVQVVAANAGTSADKEIAKLSGQGADVFFINWSRNGSVLTAANKLAKAKKPIKIIGVRPDQFFIATKDAQKFLIGYVNQRFDTAITDLFSAAVAGRSITEEVDPVKGVFGRNYTLTNRGIDLISTTANSASKSAVNKAKSEIASKKIAFVK</sequence>
<keyword evidence="5" id="KW-0472">Membrane</keyword>
<dbReference type="GO" id="GO:0005886">
    <property type="term" value="C:plasma membrane"/>
    <property type="evidence" value="ECO:0007669"/>
    <property type="project" value="UniProtKB-SubCell"/>
</dbReference>
<evidence type="ECO:0000256" key="4">
    <source>
        <dbReference type="ARBA" id="ARBA00022729"/>
    </source>
</evidence>
<organism evidence="8">
    <name type="scientific">freshwater metagenome</name>
    <dbReference type="NCBI Taxonomy" id="449393"/>
    <lineage>
        <taxon>unclassified sequences</taxon>
        <taxon>metagenomes</taxon>
        <taxon>ecological metagenomes</taxon>
    </lineage>
</organism>
<name>A0A6J6RZV7_9ZZZZ</name>
<keyword evidence="4" id="KW-0732">Signal</keyword>
<accession>A0A6J6RZV7</accession>
<dbReference type="SUPFAM" id="SSF53822">
    <property type="entry name" value="Periplasmic binding protein-like I"/>
    <property type="match status" value="1"/>
</dbReference>
<keyword evidence="6" id="KW-0449">Lipoprotein</keyword>
<comment type="similarity">
    <text evidence="2">Belongs to the BMP lipoprotein family.</text>
</comment>
<dbReference type="PANTHER" id="PTHR34296:SF2">
    <property type="entry name" value="ABC TRANSPORTER GUANOSINE-BINDING PROTEIN NUPN"/>
    <property type="match status" value="1"/>
</dbReference>
<dbReference type="InterPro" id="IPR028082">
    <property type="entry name" value="Peripla_BP_I"/>
</dbReference>
<proteinExistence type="inferred from homology"/>
<dbReference type="EMBL" id="CAEZYS010000008">
    <property type="protein sequence ID" value="CAB4727975.1"/>
    <property type="molecule type" value="Genomic_DNA"/>
</dbReference>
<evidence type="ECO:0000256" key="3">
    <source>
        <dbReference type="ARBA" id="ARBA00022475"/>
    </source>
</evidence>
<dbReference type="InterPro" id="IPR050957">
    <property type="entry name" value="BMP_lipoprotein"/>
</dbReference>
<reference evidence="8" key="1">
    <citation type="submission" date="2020-05" db="EMBL/GenBank/DDBJ databases">
        <authorList>
            <person name="Chiriac C."/>
            <person name="Salcher M."/>
            <person name="Ghai R."/>
            <person name="Kavagutti S V."/>
        </authorList>
    </citation>
    <scope>NUCLEOTIDE SEQUENCE</scope>
</reference>
<gene>
    <name evidence="8" type="ORF">UFOPK2782_00130</name>
</gene>
<evidence type="ECO:0000256" key="5">
    <source>
        <dbReference type="ARBA" id="ARBA00023136"/>
    </source>
</evidence>
<dbReference type="AlphaFoldDB" id="A0A6J6RZV7"/>
<dbReference type="InterPro" id="IPR003760">
    <property type="entry name" value="PnrA-like"/>
</dbReference>